<dbReference type="AlphaFoldDB" id="B7K657"/>
<dbReference type="EMBL" id="CP001287">
    <property type="protein sequence ID" value="ACK68110.1"/>
    <property type="molecule type" value="Genomic_DNA"/>
</dbReference>
<reference evidence="3" key="1">
    <citation type="journal article" date="2011" name="MBio">
        <title>Novel metabolic attributes of the genus Cyanothece, comprising a group of unicellular nitrogen-fixing Cyanobacteria.</title>
        <authorList>
            <person name="Bandyopadhyay A."/>
            <person name="Elvitigala T."/>
            <person name="Welsh E."/>
            <person name="Stockel J."/>
            <person name="Liberton M."/>
            <person name="Min H."/>
            <person name="Sherman L.A."/>
            <person name="Pakrasi H.B."/>
        </authorList>
    </citation>
    <scope>NUCLEOTIDE SEQUENCE [LARGE SCALE GENOMIC DNA]</scope>
    <source>
        <strain evidence="3">PCC 8801</strain>
    </source>
</reference>
<dbReference type="OrthoDB" id="457015at2"/>
<gene>
    <name evidence="2" type="ordered locus">PCC8801_4180</name>
</gene>
<dbReference type="InterPro" id="IPR009097">
    <property type="entry name" value="Cyclic_Pdiesterase"/>
</dbReference>
<accession>B7K657</accession>
<dbReference type="InterPro" id="IPR015069">
    <property type="entry name" value="2H-PEstase_DUF1868"/>
</dbReference>
<dbReference type="KEGG" id="cyp:PCC8801_4180"/>
<dbReference type="Proteomes" id="UP000008204">
    <property type="component" value="Chromosome"/>
</dbReference>
<proteinExistence type="predicted"/>
<dbReference type="Gene3D" id="3.90.1140.10">
    <property type="entry name" value="Cyclic phosphodiesterase"/>
    <property type="match status" value="1"/>
</dbReference>
<dbReference type="STRING" id="41431.PCC8801_4180"/>
<dbReference type="HOGENOM" id="CLU_1118341_0_0_3"/>
<dbReference type="SUPFAM" id="SSF55144">
    <property type="entry name" value="LigT-like"/>
    <property type="match status" value="1"/>
</dbReference>
<name>B7K657_RIPO1</name>
<dbReference type="Pfam" id="PF08975">
    <property type="entry name" value="2H-phosphodiest"/>
    <property type="match status" value="1"/>
</dbReference>
<evidence type="ECO:0000313" key="3">
    <source>
        <dbReference type="Proteomes" id="UP000008204"/>
    </source>
</evidence>
<evidence type="ECO:0000259" key="1">
    <source>
        <dbReference type="Pfam" id="PF08975"/>
    </source>
</evidence>
<evidence type="ECO:0000313" key="2">
    <source>
        <dbReference type="EMBL" id="ACK68110.1"/>
    </source>
</evidence>
<sequence>MDETYQIYVNRVAQLTIQATYQTQLQNIQKSPKFEQGKAISFPGYTVLTPPQIDDTLNREFYYQLQAIQQQLIEQIEPGMLTWLPPESFHLTLADLIWDKRYQEAVQDHPSFDDKIKACIQHSFDNYPKINLENNEPKWQLFGLLIFPRALVVGLVPCDELSYEKIIQLRRAIYQNMDLIGLGIQQQYHFTAHITLGYFSENISNLNRDKFASILTNFNDKWLETEPQVLKIREVELRKFEDMITYLPSDDNPKIEL</sequence>
<feature type="domain" description="DUF1868" evidence="1">
    <location>
        <begin position="35"/>
        <end position="103"/>
    </location>
</feature>
<dbReference type="eggNOG" id="COG5255">
    <property type="taxonomic scope" value="Bacteria"/>
</dbReference>
<dbReference type="RefSeq" id="WP_015785159.1">
    <property type="nucleotide sequence ID" value="NC_011726.1"/>
</dbReference>
<protein>
    <recommendedName>
        <fullName evidence="1">DUF1868 domain-containing protein</fullName>
    </recommendedName>
</protein>
<organism evidence="2 3">
    <name type="scientific">Rippkaea orientalis (strain PCC 8801 / RF-1)</name>
    <name type="common">Cyanothece sp. (strain PCC 8801)</name>
    <dbReference type="NCBI Taxonomy" id="41431"/>
    <lineage>
        <taxon>Bacteria</taxon>
        <taxon>Bacillati</taxon>
        <taxon>Cyanobacteriota</taxon>
        <taxon>Cyanophyceae</taxon>
        <taxon>Oscillatoriophycideae</taxon>
        <taxon>Chroococcales</taxon>
        <taxon>Aphanothecaceae</taxon>
        <taxon>Rippkaea</taxon>
        <taxon>Rippkaea orientalis</taxon>
    </lineage>
</organism>
<keyword evidence="3" id="KW-1185">Reference proteome</keyword>